<proteinExistence type="predicted"/>
<dbReference type="EMBL" id="GBRH01196806">
    <property type="protein sequence ID" value="JAE01090.1"/>
    <property type="molecule type" value="Transcribed_RNA"/>
</dbReference>
<organism evidence="1">
    <name type="scientific">Arundo donax</name>
    <name type="common">Giant reed</name>
    <name type="synonym">Donax arundinaceus</name>
    <dbReference type="NCBI Taxonomy" id="35708"/>
    <lineage>
        <taxon>Eukaryota</taxon>
        <taxon>Viridiplantae</taxon>
        <taxon>Streptophyta</taxon>
        <taxon>Embryophyta</taxon>
        <taxon>Tracheophyta</taxon>
        <taxon>Spermatophyta</taxon>
        <taxon>Magnoliopsida</taxon>
        <taxon>Liliopsida</taxon>
        <taxon>Poales</taxon>
        <taxon>Poaceae</taxon>
        <taxon>PACMAD clade</taxon>
        <taxon>Arundinoideae</taxon>
        <taxon>Arundineae</taxon>
        <taxon>Arundo</taxon>
    </lineage>
</organism>
<evidence type="ECO:0000313" key="1">
    <source>
        <dbReference type="EMBL" id="JAE01090.1"/>
    </source>
</evidence>
<dbReference type="AlphaFoldDB" id="A0A0A9EK67"/>
<name>A0A0A9EK67_ARUDO</name>
<accession>A0A0A9EK67</accession>
<sequence>MQLTTFFFVCITNASSTQFWPGFKILLVTVVVLLAVKNYKFLVLVSHALFLMIP</sequence>
<reference evidence="1" key="1">
    <citation type="submission" date="2014-09" db="EMBL/GenBank/DDBJ databases">
        <authorList>
            <person name="Magalhaes I.L.F."/>
            <person name="Oliveira U."/>
            <person name="Santos F.R."/>
            <person name="Vidigal T.H.D.A."/>
            <person name="Brescovit A.D."/>
            <person name="Santos A.J."/>
        </authorList>
    </citation>
    <scope>NUCLEOTIDE SEQUENCE</scope>
    <source>
        <tissue evidence="1">Shoot tissue taken approximately 20 cm above the soil surface</tissue>
    </source>
</reference>
<reference evidence="1" key="2">
    <citation type="journal article" date="2015" name="Data Brief">
        <title>Shoot transcriptome of the giant reed, Arundo donax.</title>
        <authorList>
            <person name="Barrero R.A."/>
            <person name="Guerrero F.D."/>
            <person name="Moolhuijzen P."/>
            <person name="Goolsby J.A."/>
            <person name="Tidwell J."/>
            <person name="Bellgard S.E."/>
            <person name="Bellgard M.I."/>
        </authorList>
    </citation>
    <scope>NUCLEOTIDE SEQUENCE</scope>
    <source>
        <tissue evidence="1">Shoot tissue taken approximately 20 cm above the soil surface</tissue>
    </source>
</reference>
<protein>
    <submittedName>
        <fullName evidence="1">Uncharacterized protein</fullName>
    </submittedName>
</protein>